<proteinExistence type="predicted"/>
<dbReference type="Pfam" id="PF00072">
    <property type="entry name" value="Response_reg"/>
    <property type="match status" value="1"/>
</dbReference>
<dbReference type="GO" id="GO:0006355">
    <property type="term" value="P:regulation of DNA-templated transcription"/>
    <property type="evidence" value="ECO:0007669"/>
    <property type="project" value="InterPro"/>
</dbReference>
<dbReference type="FunFam" id="3.40.50.2300:FF:000002">
    <property type="entry name" value="DNA-binding response regulator PhoP"/>
    <property type="match status" value="1"/>
</dbReference>
<dbReference type="Gene3D" id="1.10.10.10">
    <property type="entry name" value="Winged helix-like DNA-binding domain superfamily/Winged helix DNA-binding domain"/>
    <property type="match status" value="1"/>
</dbReference>
<keyword evidence="11" id="KW-1185">Reference proteome</keyword>
<dbReference type="Gene3D" id="6.10.250.690">
    <property type="match status" value="1"/>
</dbReference>
<dbReference type="CDD" id="cd00383">
    <property type="entry name" value="trans_reg_C"/>
    <property type="match status" value="1"/>
</dbReference>
<evidence type="ECO:0000256" key="6">
    <source>
        <dbReference type="PROSITE-ProRule" id="PRU00169"/>
    </source>
</evidence>
<accession>A0A5C8ZPE9</accession>
<dbReference type="AlphaFoldDB" id="A0A5C8ZPE9"/>
<gene>
    <name evidence="10" type="ORF">FVW59_13700</name>
</gene>
<evidence type="ECO:0000256" key="2">
    <source>
        <dbReference type="ARBA" id="ARBA00023012"/>
    </source>
</evidence>
<dbReference type="InterPro" id="IPR001867">
    <property type="entry name" value="OmpR/PhoB-type_DNA-bd"/>
</dbReference>
<dbReference type="InterPro" id="IPR001789">
    <property type="entry name" value="Sig_transdc_resp-reg_receiver"/>
</dbReference>
<dbReference type="PROSITE" id="PS51755">
    <property type="entry name" value="OMPR_PHOB"/>
    <property type="match status" value="1"/>
</dbReference>
<feature type="modified residue" description="4-aspartylphosphate" evidence="6">
    <location>
        <position position="51"/>
    </location>
</feature>
<reference evidence="10 11" key="1">
    <citation type="submission" date="2019-08" db="EMBL/GenBank/DDBJ databases">
        <title>Parahaliea maris sp. nov., isolated from the surface seawater.</title>
        <authorList>
            <person name="Liu Y."/>
        </authorList>
    </citation>
    <scope>NUCLEOTIDE SEQUENCE [LARGE SCALE GENOMIC DNA]</scope>
    <source>
        <strain evidence="10 11">S2-26</strain>
    </source>
</reference>
<dbReference type="OrthoDB" id="9802426at2"/>
<keyword evidence="5" id="KW-0804">Transcription</keyword>
<name>A0A5C8ZPE9_9GAMM</name>
<evidence type="ECO:0000259" key="8">
    <source>
        <dbReference type="PROSITE" id="PS50110"/>
    </source>
</evidence>
<evidence type="ECO:0000256" key="1">
    <source>
        <dbReference type="ARBA" id="ARBA00022553"/>
    </source>
</evidence>
<dbReference type="SMART" id="SM00448">
    <property type="entry name" value="REC"/>
    <property type="match status" value="1"/>
</dbReference>
<dbReference type="Proteomes" id="UP000321933">
    <property type="component" value="Unassembled WGS sequence"/>
</dbReference>
<feature type="DNA-binding region" description="OmpR/PhoB-type" evidence="7">
    <location>
        <begin position="124"/>
        <end position="220"/>
    </location>
</feature>
<evidence type="ECO:0000256" key="7">
    <source>
        <dbReference type="PROSITE-ProRule" id="PRU01091"/>
    </source>
</evidence>
<evidence type="ECO:0000313" key="11">
    <source>
        <dbReference type="Proteomes" id="UP000321933"/>
    </source>
</evidence>
<evidence type="ECO:0000313" key="10">
    <source>
        <dbReference type="EMBL" id="TXS90396.1"/>
    </source>
</evidence>
<feature type="domain" description="Response regulatory" evidence="8">
    <location>
        <begin position="2"/>
        <end position="116"/>
    </location>
</feature>
<keyword evidence="3" id="KW-0805">Transcription regulation</keyword>
<dbReference type="Gene3D" id="3.40.50.2300">
    <property type="match status" value="1"/>
</dbReference>
<dbReference type="EMBL" id="VRYZ01000006">
    <property type="protein sequence ID" value="TXS90396.1"/>
    <property type="molecule type" value="Genomic_DNA"/>
</dbReference>
<keyword evidence="4 7" id="KW-0238">DNA-binding</keyword>
<dbReference type="GO" id="GO:0000156">
    <property type="term" value="F:phosphorelay response regulator activity"/>
    <property type="evidence" value="ECO:0007669"/>
    <property type="project" value="TreeGrafter"/>
</dbReference>
<dbReference type="InterPro" id="IPR039420">
    <property type="entry name" value="WalR-like"/>
</dbReference>
<dbReference type="PANTHER" id="PTHR48111">
    <property type="entry name" value="REGULATOR OF RPOS"/>
    <property type="match status" value="1"/>
</dbReference>
<dbReference type="RefSeq" id="WP_148064922.1">
    <property type="nucleotide sequence ID" value="NZ_VRYZ01000006.1"/>
</dbReference>
<comment type="caution">
    <text evidence="10">The sequence shown here is derived from an EMBL/GenBank/DDBJ whole genome shotgun (WGS) entry which is preliminary data.</text>
</comment>
<keyword evidence="1 6" id="KW-0597">Phosphoprotein</keyword>
<dbReference type="PROSITE" id="PS50110">
    <property type="entry name" value="RESPONSE_REGULATORY"/>
    <property type="match status" value="1"/>
</dbReference>
<dbReference type="SMART" id="SM00862">
    <property type="entry name" value="Trans_reg_C"/>
    <property type="match status" value="1"/>
</dbReference>
<protein>
    <submittedName>
        <fullName evidence="10">Response regulator transcription factor</fullName>
    </submittedName>
</protein>
<dbReference type="SUPFAM" id="SSF52172">
    <property type="entry name" value="CheY-like"/>
    <property type="match status" value="1"/>
</dbReference>
<keyword evidence="2" id="KW-0902">Two-component regulatory system</keyword>
<dbReference type="Pfam" id="PF00486">
    <property type="entry name" value="Trans_reg_C"/>
    <property type="match status" value="1"/>
</dbReference>
<evidence type="ECO:0000256" key="5">
    <source>
        <dbReference type="ARBA" id="ARBA00023163"/>
    </source>
</evidence>
<feature type="domain" description="OmpR/PhoB-type" evidence="9">
    <location>
        <begin position="124"/>
        <end position="220"/>
    </location>
</feature>
<evidence type="ECO:0000259" key="9">
    <source>
        <dbReference type="PROSITE" id="PS51755"/>
    </source>
</evidence>
<dbReference type="GO" id="GO:0005829">
    <property type="term" value="C:cytosol"/>
    <property type="evidence" value="ECO:0007669"/>
    <property type="project" value="TreeGrafter"/>
</dbReference>
<evidence type="ECO:0000256" key="4">
    <source>
        <dbReference type="ARBA" id="ARBA00023125"/>
    </source>
</evidence>
<sequence length="222" mass="24678">MNILLVEDDPLIAEGLLKAFRQAGHSATHVTHGARADGMLCAYDMDLVILDLGLPDMDGVDVLRRLRSRRDRTPVLVLTARDGIEQQVIALDAGADDYLEKPFDLREFEARVRALLRRSNAQATDEVAVGILSVSPFHRSASLGTVRLELPSREYEVLEALALNSPRVVTKARLAQRLVTQGEEVGDNAVEVYVHRLRRRLKDSGLTIRTMRGVGYLLEEEG</sequence>
<dbReference type="PANTHER" id="PTHR48111:SF67">
    <property type="entry name" value="TRANSCRIPTIONAL REGULATORY PROTEIN TCTD"/>
    <property type="match status" value="1"/>
</dbReference>
<dbReference type="GO" id="GO:0000976">
    <property type="term" value="F:transcription cis-regulatory region binding"/>
    <property type="evidence" value="ECO:0007669"/>
    <property type="project" value="TreeGrafter"/>
</dbReference>
<organism evidence="10 11">
    <name type="scientific">Parahaliea aestuarii</name>
    <dbReference type="NCBI Taxonomy" id="1852021"/>
    <lineage>
        <taxon>Bacteria</taxon>
        <taxon>Pseudomonadati</taxon>
        <taxon>Pseudomonadota</taxon>
        <taxon>Gammaproteobacteria</taxon>
        <taxon>Cellvibrionales</taxon>
        <taxon>Halieaceae</taxon>
        <taxon>Parahaliea</taxon>
    </lineage>
</organism>
<dbReference type="InterPro" id="IPR011006">
    <property type="entry name" value="CheY-like_superfamily"/>
</dbReference>
<evidence type="ECO:0000256" key="3">
    <source>
        <dbReference type="ARBA" id="ARBA00023015"/>
    </source>
</evidence>
<dbReference type="GO" id="GO:0032993">
    <property type="term" value="C:protein-DNA complex"/>
    <property type="evidence" value="ECO:0007669"/>
    <property type="project" value="TreeGrafter"/>
</dbReference>
<dbReference type="InterPro" id="IPR036388">
    <property type="entry name" value="WH-like_DNA-bd_sf"/>
</dbReference>